<dbReference type="PROSITE" id="PS50011">
    <property type="entry name" value="PROTEIN_KINASE_DOM"/>
    <property type="match status" value="1"/>
</dbReference>
<evidence type="ECO:0000256" key="1">
    <source>
        <dbReference type="ARBA" id="ARBA00022741"/>
    </source>
</evidence>
<evidence type="ECO:0000259" key="3">
    <source>
        <dbReference type="PROSITE" id="PS50011"/>
    </source>
</evidence>
<dbReference type="AlphaFoldDB" id="A0ABD3EXP6"/>
<dbReference type="Pfam" id="PF07714">
    <property type="entry name" value="PK_Tyr_Ser-Thr"/>
    <property type="match status" value="1"/>
</dbReference>
<protein>
    <recommendedName>
        <fullName evidence="3">Protein kinase domain-containing protein</fullName>
    </recommendedName>
</protein>
<name>A0ABD3EXP6_9STRA</name>
<keyword evidence="1" id="KW-0547">Nucleotide-binding</keyword>
<dbReference type="CDD" id="cd21037">
    <property type="entry name" value="MLKL_NTD"/>
    <property type="match status" value="1"/>
</dbReference>
<keyword evidence="2" id="KW-0067">ATP-binding</keyword>
<dbReference type="PROSITE" id="PS00108">
    <property type="entry name" value="PROTEIN_KINASE_ST"/>
    <property type="match status" value="1"/>
</dbReference>
<dbReference type="PANTHER" id="PTHR24418">
    <property type="entry name" value="TYROSINE-PROTEIN KINASE"/>
    <property type="match status" value="1"/>
</dbReference>
<feature type="domain" description="Protein kinase" evidence="3">
    <location>
        <begin position="220"/>
        <end position="476"/>
    </location>
</feature>
<dbReference type="InterPro" id="IPR050198">
    <property type="entry name" value="Non-receptor_tyrosine_kinases"/>
</dbReference>
<dbReference type="Proteomes" id="UP001632037">
    <property type="component" value="Unassembled WGS sequence"/>
</dbReference>
<dbReference type="GO" id="GO:0005524">
    <property type="term" value="F:ATP binding"/>
    <property type="evidence" value="ECO:0007669"/>
    <property type="project" value="UniProtKB-KW"/>
</dbReference>
<accession>A0ABD3EXP6</accession>
<dbReference type="InterPro" id="IPR011009">
    <property type="entry name" value="Kinase-like_dom_sf"/>
</dbReference>
<dbReference type="InterPro" id="IPR001245">
    <property type="entry name" value="Ser-Thr/Tyr_kinase_cat_dom"/>
</dbReference>
<evidence type="ECO:0000313" key="4">
    <source>
        <dbReference type="EMBL" id="KAL3659253.1"/>
    </source>
</evidence>
<sequence length="525" mass="59881">MKEVASMLASFVIPGAGVLIVDALCSVATLVNEMQENEQICRRVFDRMTFVKKELDKMVDVKTLRESRILVVYSENVSNFLKFLNKQYQKSLIKRLASNRKVTEAIAEFHNDMDELYRLLNISHITEMATWRQEYKDDQKLIHKHLKDLVANVSVISQEVLNPQFTEGLAWIKYELEQKKEENEPEHRVLLAQTIRKLLRTSGAKMPKTPKWFIRSDDVEFEVVDEESGTFGSVHRGTWGKGTNVILKTLLIDDARSKKSFFKEVGVWQELNNPHVIRLFGACHVSKPAFFVCENAIHGNFSDFFQQDKCKIWQLFHQAACGLDYLHLKKVVHGDLKCNNILVGADGKAKISDFGFSFIRSLSIGLSAKAQTDSIRWKAPECLMPAGDEVDAAHNPRFASDVYSFGMCLIEAFSDAVPYEVEDDEVVMTNKFLGKPYPRPDGLQDDEWELIQSLCHPKWKQRIFLSDAIAKLKTFADRERNGTVCIVKQEIALEQEIPCRKCQDKIGSTDRFCRHCGSPTEASAA</sequence>
<evidence type="ECO:0000256" key="2">
    <source>
        <dbReference type="ARBA" id="ARBA00022840"/>
    </source>
</evidence>
<dbReference type="InterPro" id="IPR008271">
    <property type="entry name" value="Ser/Thr_kinase_AS"/>
</dbReference>
<dbReference type="SUPFAM" id="SSF56112">
    <property type="entry name" value="Protein kinase-like (PK-like)"/>
    <property type="match status" value="1"/>
</dbReference>
<organism evidence="4 5">
    <name type="scientific">Phytophthora oleae</name>
    <dbReference type="NCBI Taxonomy" id="2107226"/>
    <lineage>
        <taxon>Eukaryota</taxon>
        <taxon>Sar</taxon>
        <taxon>Stramenopiles</taxon>
        <taxon>Oomycota</taxon>
        <taxon>Peronosporomycetes</taxon>
        <taxon>Peronosporales</taxon>
        <taxon>Peronosporaceae</taxon>
        <taxon>Phytophthora</taxon>
    </lineage>
</organism>
<keyword evidence="5" id="KW-1185">Reference proteome</keyword>
<dbReference type="Gene3D" id="1.10.510.10">
    <property type="entry name" value="Transferase(Phosphotransferase) domain 1"/>
    <property type="match status" value="1"/>
</dbReference>
<evidence type="ECO:0000313" key="5">
    <source>
        <dbReference type="Proteomes" id="UP001632037"/>
    </source>
</evidence>
<gene>
    <name evidence="4" type="ORF">V7S43_015831</name>
</gene>
<reference evidence="4 5" key="1">
    <citation type="submission" date="2024-09" db="EMBL/GenBank/DDBJ databases">
        <title>Genome sequencing and assembly of Phytophthora oleae, isolate VK10A, causative agent of rot of olive drupes.</title>
        <authorList>
            <person name="Conti Taguali S."/>
            <person name="Riolo M."/>
            <person name="La Spada F."/>
            <person name="Cacciola S.O."/>
            <person name="Dionisio G."/>
        </authorList>
    </citation>
    <scope>NUCLEOTIDE SEQUENCE [LARGE SCALE GENOMIC DNA]</scope>
    <source>
        <strain evidence="4 5">VK10A</strain>
    </source>
</reference>
<dbReference type="EMBL" id="JBIMZQ010000048">
    <property type="protein sequence ID" value="KAL3659253.1"/>
    <property type="molecule type" value="Genomic_DNA"/>
</dbReference>
<dbReference type="InterPro" id="IPR000719">
    <property type="entry name" value="Prot_kinase_dom"/>
</dbReference>
<dbReference type="InterPro" id="IPR059179">
    <property type="entry name" value="MLKL-like_MCAfunc"/>
</dbReference>
<comment type="caution">
    <text evidence="4">The sequence shown here is derived from an EMBL/GenBank/DDBJ whole genome shotgun (WGS) entry which is preliminary data.</text>
</comment>
<dbReference type="SMART" id="SM00220">
    <property type="entry name" value="S_TKc"/>
    <property type="match status" value="1"/>
</dbReference>
<proteinExistence type="predicted"/>